<dbReference type="RefSeq" id="WP_379819465.1">
    <property type="nucleotide sequence ID" value="NZ_JBHUMD010000003.1"/>
</dbReference>
<dbReference type="Proteomes" id="UP001597480">
    <property type="component" value="Unassembled WGS sequence"/>
</dbReference>
<proteinExistence type="predicted"/>
<evidence type="ECO:0000313" key="3">
    <source>
        <dbReference type="EMBL" id="MFD2600793.1"/>
    </source>
</evidence>
<dbReference type="InterPro" id="IPR002931">
    <property type="entry name" value="Transglutaminase-like"/>
</dbReference>
<evidence type="ECO:0000256" key="1">
    <source>
        <dbReference type="SAM" id="SignalP"/>
    </source>
</evidence>
<evidence type="ECO:0000259" key="2">
    <source>
        <dbReference type="Pfam" id="PF01841"/>
    </source>
</evidence>
<accession>A0ABW5NQB5</accession>
<keyword evidence="4" id="KW-1185">Reference proteome</keyword>
<dbReference type="SUPFAM" id="SSF54001">
    <property type="entry name" value="Cysteine proteinases"/>
    <property type="match status" value="1"/>
</dbReference>
<name>A0ABW5NQB5_9FLAO</name>
<evidence type="ECO:0000313" key="4">
    <source>
        <dbReference type="Proteomes" id="UP001597480"/>
    </source>
</evidence>
<gene>
    <name evidence="3" type="ORF">ACFSR3_01880</name>
</gene>
<comment type="caution">
    <text evidence="3">The sequence shown here is derived from an EMBL/GenBank/DDBJ whole genome shotgun (WGS) entry which is preliminary data.</text>
</comment>
<dbReference type="Gene3D" id="3.10.620.30">
    <property type="match status" value="1"/>
</dbReference>
<sequence>MKKLFALLLIPVLSFAQEMKTITATTAMVNIKVDGKLKKKAWKITPDVSPDVYATNAKTVTFYTDKGEITIQPVEGKPYDFYIDLNGKKALTRVQYEPTYIETLQRGLAYNLQDKREFPAFSYTPSSDANLQKLRKEFNLDSIAGKGDEVSQIKNLMRWVHNTIRHDGSSDNPAVKNAQGIIGVCKAEGRGVNCRMMATVLNECYLAMGFTSRYITCMPKELKFDDCHVINMVYSKQLNKWLWMDPTFEAFVMDEKKNLLSVEEVRERLITGKPLKLNKEANWNHKSKRTKEDYLDGYMAKNLYRIQTPAISSYDTETDHSHPHLDYVELVPLDGLNQQHVSEMTYDSGDKRVFYVTNNPELFWAKP</sequence>
<dbReference type="InterPro" id="IPR038765">
    <property type="entry name" value="Papain-like_cys_pep_sf"/>
</dbReference>
<keyword evidence="1" id="KW-0732">Signal</keyword>
<feature type="chain" id="PRO_5045340387" evidence="1">
    <location>
        <begin position="17"/>
        <end position="367"/>
    </location>
</feature>
<dbReference type="Pfam" id="PF01841">
    <property type="entry name" value="Transglut_core"/>
    <property type="match status" value="1"/>
</dbReference>
<feature type="signal peptide" evidence="1">
    <location>
        <begin position="1"/>
        <end position="16"/>
    </location>
</feature>
<feature type="domain" description="Transglutaminase-like" evidence="2">
    <location>
        <begin position="142"/>
        <end position="246"/>
    </location>
</feature>
<organism evidence="3 4">
    <name type="scientific">Flavobacterium suzhouense</name>
    <dbReference type="NCBI Taxonomy" id="1529638"/>
    <lineage>
        <taxon>Bacteria</taxon>
        <taxon>Pseudomonadati</taxon>
        <taxon>Bacteroidota</taxon>
        <taxon>Flavobacteriia</taxon>
        <taxon>Flavobacteriales</taxon>
        <taxon>Flavobacteriaceae</taxon>
        <taxon>Flavobacterium</taxon>
    </lineage>
</organism>
<protein>
    <submittedName>
        <fullName evidence="3">Transglutaminase domain-containing protein</fullName>
    </submittedName>
</protein>
<reference evidence="4" key="1">
    <citation type="journal article" date="2019" name="Int. J. Syst. Evol. Microbiol.">
        <title>The Global Catalogue of Microorganisms (GCM) 10K type strain sequencing project: providing services to taxonomists for standard genome sequencing and annotation.</title>
        <authorList>
            <consortium name="The Broad Institute Genomics Platform"/>
            <consortium name="The Broad Institute Genome Sequencing Center for Infectious Disease"/>
            <person name="Wu L."/>
            <person name="Ma J."/>
        </authorList>
    </citation>
    <scope>NUCLEOTIDE SEQUENCE [LARGE SCALE GENOMIC DNA]</scope>
    <source>
        <strain evidence="4">KCTC 42107</strain>
    </source>
</reference>
<dbReference type="EMBL" id="JBHUMD010000003">
    <property type="protein sequence ID" value="MFD2600793.1"/>
    <property type="molecule type" value="Genomic_DNA"/>
</dbReference>